<dbReference type="EMBL" id="MFBS01000020">
    <property type="protein sequence ID" value="OGE09271.1"/>
    <property type="molecule type" value="Genomic_DNA"/>
</dbReference>
<feature type="region of interest" description="Disordered" evidence="1">
    <location>
        <begin position="1"/>
        <end position="83"/>
    </location>
</feature>
<reference evidence="2 3" key="1">
    <citation type="journal article" date="2016" name="Nat. Commun.">
        <title>Thousands of microbial genomes shed light on interconnected biogeochemical processes in an aquifer system.</title>
        <authorList>
            <person name="Anantharaman K."/>
            <person name="Brown C.T."/>
            <person name="Hug L.A."/>
            <person name="Sharon I."/>
            <person name="Castelle C.J."/>
            <person name="Probst A.J."/>
            <person name="Thomas B.C."/>
            <person name="Singh A."/>
            <person name="Wilkins M.J."/>
            <person name="Karaoz U."/>
            <person name="Brodie E.L."/>
            <person name="Williams K.H."/>
            <person name="Hubbard S.S."/>
            <person name="Banfield J.F."/>
        </authorList>
    </citation>
    <scope>NUCLEOTIDE SEQUENCE [LARGE SCALE GENOMIC DNA]</scope>
</reference>
<sequence>MDDPIGDQVVDSDVNSKRINVSDHQIPGVPQVTESLPDEAQFEEPVASPEVIGEEDASGDAPEGEPVDIDAQLESIGRDKDHD</sequence>
<dbReference type="AlphaFoldDB" id="A0A1F5HYR5"/>
<organism evidence="2 3">
    <name type="scientific">Candidatus Curtissbacteria bacterium RIFCSPLOWO2_01_FULL_42_26</name>
    <dbReference type="NCBI Taxonomy" id="1797729"/>
    <lineage>
        <taxon>Bacteria</taxon>
        <taxon>Candidatus Curtissiibacteriota</taxon>
    </lineage>
</organism>
<name>A0A1F5HYR5_9BACT</name>
<accession>A0A1F5HYR5</accession>
<gene>
    <name evidence="2" type="ORF">A3A60_04050</name>
</gene>
<feature type="compositionally biased region" description="Acidic residues" evidence="1">
    <location>
        <begin position="52"/>
        <end position="68"/>
    </location>
</feature>
<protein>
    <submittedName>
        <fullName evidence="2">Uncharacterized protein</fullName>
    </submittedName>
</protein>
<evidence type="ECO:0000313" key="2">
    <source>
        <dbReference type="EMBL" id="OGE09271.1"/>
    </source>
</evidence>
<evidence type="ECO:0000256" key="1">
    <source>
        <dbReference type="SAM" id="MobiDB-lite"/>
    </source>
</evidence>
<proteinExistence type="predicted"/>
<dbReference type="STRING" id="1797729.A3A60_04050"/>
<comment type="caution">
    <text evidence="2">The sequence shown here is derived from an EMBL/GenBank/DDBJ whole genome shotgun (WGS) entry which is preliminary data.</text>
</comment>
<evidence type="ECO:0000313" key="3">
    <source>
        <dbReference type="Proteomes" id="UP000179227"/>
    </source>
</evidence>
<dbReference type="Proteomes" id="UP000179227">
    <property type="component" value="Unassembled WGS sequence"/>
</dbReference>